<accession>A0A1G9QP21</accession>
<feature type="transmembrane region" description="Helical" evidence="1">
    <location>
        <begin position="7"/>
        <end position="24"/>
    </location>
</feature>
<gene>
    <name evidence="2" type="ORF">SAMN05421823_110246</name>
</gene>
<sequence>MRRTHPLLRLAGLTTLVGGLMKLFDHPAGALVFSIGFAAVLVLRVWRVWHRPGRKTLTHVLFLLSVVGSLTALYFWYEGVGYARLFLGLSALCTGILSIKIDLDRWIGRENTRTLWHTARKVRWLELLRRL</sequence>
<dbReference type="AlphaFoldDB" id="A0A1G9QP21"/>
<keyword evidence="1" id="KW-1133">Transmembrane helix</keyword>
<organism evidence="2 3">
    <name type="scientific">Catalinimonas alkaloidigena</name>
    <dbReference type="NCBI Taxonomy" id="1075417"/>
    <lineage>
        <taxon>Bacteria</taxon>
        <taxon>Pseudomonadati</taxon>
        <taxon>Bacteroidota</taxon>
        <taxon>Cytophagia</taxon>
        <taxon>Cytophagales</taxon>
        <taxon>Catalimonadaceae</taxon>
        <taxon>Catalinimonas</taxon>
    </lineage>
</organism>
<feature type="transmembrane region" description="Helical" evidence="1">
    <location>
        <begin position="56"/>
        <end position="77"/>
    </location>
</feature>
<keyword evidence="1" id="KW-0472">Membrane</keyword>
<proteinExistence type="predicted"/>
<feature type="transmembrane region" description="Helical" evidence="1">
    <location>
        <begin position="30"/>
        <end position="49"/>
    </location>
</feature>
<evidence type="ECO:0000313" key="3">
    <source>
        <dbReference type="Proteomes" id="UP000198510"/>
    </source>
</evidence>
<evidence type="ECO:0000313" key="2">
    <source>
        <dbReference type="EMBL" id="SDM12748.1"/>
    </source>
</evidence>
<keyword evidence="1" id="KW-0812">Transmembrane</keyword>
<dbReference type="RefSeq" id="WP_089686376.1">
    <property type="nucleotide sequence ID" value="NZ_FNFO01000010.1"/>
</dbReference>
<dbReference type="STRING" id="1075417.SAMN05421823_110246"/>
<evidence type="ECO:0000256" key="1">
    <source>
        <dbReference type="SAM" id="Phobius"/>
    </source>
</evidence>
<feature type="transmembrane region" description="Helical" evidence="1">
    <location>
        <begin position="83"/>
        <end position="103"/>
    </location>
</feature>
<name>A0A1G9QP21_9BACT</name>
<protein>
    <submittedName>
        <fullName evidence="2">Uncharacterized protein</fullName>
    </submittedName>
</protein>
<dbReference type="EMBL" id="FNFO01000010">
    <property type="protein sequence ID" value="SDM12748.1"/>
    <property type="molecule type" value="Genomic_DNA"/>
</dbReference>
<reference evidence="2 3" key="1">
    <citation type="submission" date="2016-10" db="EMBL/GenBank/DDBJ databases">
        <authorList>
            <person name="de Groot N.N."/>
        </authorList>
    </citation>
    <scope>NUCLEOTIDE SEQUENCE [LARGE SCALE GENOMIC DNA]</scope>
    <source>
        <strain evidence="2 3">DSM 25186</strain>
    </source>
</reference>
<dbReference type="Proteomes" id="UP000198510">
    <property type="component" value="Unassembled WGS sequence"/>
</dbReference>
<keyword evidence="3" id="KW-1185">Reference proteome</keyword>